<sequence length="397" mass="45766">MLTDTKLRKSLGRERDAEEIISDKNGLNVKISPKGTISFFYRYRWNGKAVKLTIGNYPAMTLSQAREQRQQMRNWLDDGTDPRERLKLRLAERTDALSVSEAFNYWIEKYCIANKIVKASYNLQVFKKHIEPSLGTAKLDNTTREHWINLFDGMESRVMAHHMVSLCSRAFKFCRNRGVVKSNPLADILPGDVGQKPKIKERKLTFSELKVICDWLTIHQTEEAKFLIKFLMLTGCRTAEIRQATWDWFDFENNTWTIPATHFKTRVSVRRALSPLAVKMLMDRKKSVSTRHVLTSPRVCVGKDMDRPVMPQVAANYAKTIREGAGMSLWSLHDLRRTFATSVSELGCPPHVVEKLLGHQMVGVMAHYNLHDYIDDQRHWVGVWEQKLTEVIGGNLS</sequence>
<gene>
    <name evidence="6" type="ORF">ACFP9W_05410</name>
</gene>
<evidence type="ECO:0000313" key="6">
    <source>
        <dbReference type="EMBL" id="MFC6377530.1"/>
    </source>
</evidence>
<keyword evidence="7" id="KW-1185">Reference proteome</keyword>
<dbReference type="RefSeq" id="WP_385948517.1">
    <property type="nucleotide sequence ID" value="NZ_JBHSUB010000006.1"/>
</dbReference>
<accession>A0ABW1VX15</accession>
<dbReference type="InterPro" id="IPR013762">
    <property type="entry name" value="Integrase-like_cat_sf"/>
</dbReference>
<reference evidence="7" key="1">
    <citation type="journal article" date="2019" name="Int. J. Syst. Evol. Microbiol.">
        <title>The Global Catalogue of Microorganisms (GCM) 10K type strain sequencing project: providing services to taxonomists for standard genome sequencing and annotation.</title>
        <authorList>
            <consortium name="The Broad Institute Genomics Platform"/>
            <consortium name="The Broad Institute Genome Sequencing Center for Infectious Disease"/>
            <person name="Wu L."/>
            <person name="Ma J."/>
        </authorList>
    </citation>
    <scope>NUCLEOTIDE SEQUENCE [LARGE SCALE GENOMIC DNA]</scope>
    <source>
        <strain evidence="7">CGMCC 1.18518</strain>
    </source>
</reference>
<dbReference type="PANTHER" id="PTHR30629:SF2">
    <property type="entry name" value="PROPHAGE INTEGRASE INTS-RELATED"/>
    <property type="match status" value="1"/>
</dbReference>
<dbReference type="PROSITE" id="PS51898">
    <property type="entry name" value="TYR_RECOMBINASE"/>
    <property type="match status" value="1"/>
</dbReference>
<dbReference type="Gene3D" id="3.30.160.390">
    <property type="entry name" value="Integrase, DNA-binding domain"/>
    <property type="match status" value="1"/>
</dbReference>
<keyword evidence="3" id="KW-0238">DNA-binding</keyword>
<dbReference type="Gene3D" id="1.10.150.130">
    <property type="match status" value="1"/>
</dbReference>
<dbReference type="EMBL" id="JBHSUB010000006">
    <property type="protein sequence ID" value="MFC6377530.1"/>
    <property type="molecule type" value="Genomic_DNA"/>
</dbReference>
<evidence type="ECO:0000259" key="5">
    <source>
        <dbReference type="PROSITE" id="PS51898"/>
    </source>
</evidence>
<feature type="domain" description="Tyr recombinase" evidence="5">
    <location>
        <begin position="199"/>
        <end position="382"/>
    </location>
</feature>
<dbReference type="SUPFAM" id="SSF56349">
    <property type="entry name" value="DNA breaking-rejoining enzymes"/>
    <property type="match status" value="1"/>
</dbReference>
<comment type="similarity">
    <text evidence="1">Belongs to the 'phage' integrase family.</text>
</comment>
<keyword evidence="2" id="KW-0229">DNA integration</keyword>
<dbReference type="InterPro" id="IPR002104">
    <property type="entry name" value="Integrase_catalytic"/>
</dbReference>
<dbReference type="Proteomes" id="UP001596230">
    <property type="component" value="Unassembled WGS sequence"/>
</dbReference>
<evidence type="ECO:0000256" key="2">
    <source>
        <dbReference type="ARBA" id="ARBA00022908"/>
    </source>
</evidence>
<evidence type="ECO:0000256" key="3">
    <source>
        <dbReference type="ARBA" id="ARBA00023125"/>
    </source>
</evidence>
<dbReference type="InterPro" id="IPR011010">
    <property type="entry name" value="DNA_brk_join_enz"/>
</dbReference>
<name>A0ABW1VX15_9GAMM</name>
<dbReference type="InterPro" id="IPR050808">
    <property type="entry name" value="Phage_Integrase"/>
</dbReference>
<organism evidence="6 7">
    <name type="scientific">Tatumella terrea</name>
    <dbReference type="NCBI Taxonomy" id="419007"/>
    <lineage>
        <taxon>Bacteria</taxon>
        <taxon>Pseudomonadati</taxon>
        <taxon>Pseudomonadota</taxon>
        <taxon>Gammaproteobacteria</taxon>
        <taxon>Enterobacterales</taxon>
        <taxon>Erwiniaceae</taxon>
        <taxon>Tatumella</taxon>
    </lineage>
</organism>
<evidence type="ECO:0000256" key="4">
    <source>
        <dbReference type="ARBA" id="ARBA00023172"/>
    </source>
</evidence>
<dbReference type="Pfam" id="PF00589">
    <property type="entry name" value="Phage_integrase"/>
    <property type="match status" value="1"/>
</dbReference>
<evidence type="ECO:0000256" key="1">
    <source>
        <dbReference type="ARBA" id="ARBA00008857"/>
    </source>
</evidence>
<dbReference type="CDD" id="cd00801">
    <property type="entry name" value="INT_P4_C"/>
    <property type="match status" value="1"/>
</dbReference>
<dbReference type="InterPro" id="IPR038488">
    <property type="entry name" value="Integrase_DNA-bd_sf"/>
</dbReference>
<keyword evidence="4" id="KW-0233">DNA recombination</keyword>
<dbReference type="InterPro" id="IPR010998">
    <property type="entry name" value="Integrase_recombinase_N"/>
</dbReference>
<dbReference type="Pfam" id="PF13356">
    <property type="entry name" value="Arm-DNA-bind_3"/>
    <property type="match status" value="1"/>
</dbReference>
<comment type="caution">
    <text evidence="6">The sequence shown here is derived from an EMBL/GenBank/DDBJ whole genome shotgun (WGS) entry which is preliminary data.</text>
</comment>
<dbReference type="InterPro" id="IPR025166">
    <property type="entry name" value="Integrase_DNA_bind_dom"/>
</dbReference>
<protein>
    <submittedName>
        <fullName evidence="6">Tyrosine-type recombinase/integrase</fullName>
    </submittedName>
</protein>
<dbReference type="Gene3D" id="1.10.443.10">
    <property type="entry name" value="Intergrase catalytic core"/>
    <property type="match status" value="1"/>
</dbReference>
<dbReference type="PANTHER" id="PTHR30629">
    <property type="entry name" value="PROPHAGE INTEGRASE"/>
    <property type="match status" value="1"/>
</dbReference>
<evidence type="ECO:0000313" key="7">
    <source>
        <dbReference type="Proteomes" id="UP001596230"/>
    </source>
</evidence>
<proteinExistence type="inferred from homology"/>